<sequence length="331" mass="36458">MLELVNRSDWQAGLFPGWNIQARRQFTLVVKAGFQFDEAGTVEPLEESAAIEPSERYFDKPAESSLAAAPDVAPFKLGSEVLLTGTAYPAKQGARAAETELAIDFGRGEPWKKRLLVIGAWHWARQFISAAPSDPEPLTAVPLRYEYAYGGVDEGHGIAFAANPVGLGYSKFDRRRIGRPLPQIGQGREFARNPSKRKSPAGYGPLPYDWSPRRELRPATDEAAADAGACPMIPPLPAAMHNAAPVDQRFDEPFCGGENVRLSGFFAEQRSVQLVLPSLRPHAWLRVGEASEVLNLVCDTLVIDTDLRQFHLVYRAAIPWRWQPPKAVGSC</sequence>
<dbReference type="EMBL" id="NFZW01000012">
    <property type="protein sequence ID" value="RFA35394.1"/>
    <property type="molecule type" value="Genomic_DNA"/>
</dbReference>
<comment type="caution">
    <text evidence="3">The sequence shown here is derived from an EMBL/GenBank/DDBJ whole genome shotgun (WGS) entry which is preliminary data.</text>
</comment>
<evidence type="ECO:0000256" key="1">
    <source>
        <dbReference type="SAM" id="MobiDB-lite"/>
    </source>
</evidence>
<dbReference type="Proteomes" id="UP000256763">
    <property type="component" value="Unassembled WGS sequence"/>
</dbReference>
<reference evidence="4" key="1">
    <citation type="submission" date="2017-05" db="EMBL/GenBank/DDBJ databases">
        <authorList>
            <person name="Sharma S."/>
            <person name="Sidhu C."/>
            <person name="Pinnaka A.K."/>
        </authorList>
    </citation>
    <scope>NUCLEOTIDE SEQUENCE [LARGE SCALE GENOMIC DNA]</scope>
    <source>
        <strain evidence="4">AK93</strain>
    </source>
</reference>
<dbReference type="InterPro" id="IPR018683">
    <property type="entry name" value="DUF2169"/>
</dbReference>
<protein>
    <recommendedName>
        <fullName evidence="2">DUF2169 domain-containing protein</fullName>
    </recommendedName>
</protein>
<feature type="domain" description="DUF2169" evidence="2">
    <location>
        <begin position="23"/>
        <end position="315"/>
    </location>
</feature>
<dbReference type="AlphaFoldDB" id="A0A3E0WR06"/>
<organism evidence="3 4">
    <name type="scientific">Alkalilimnicola ehrlichii</name>
    <dbReference type="NCBI Taxonomy" id="351052"/>
    <lineage>
        <taxon>Bacteria</taxon>
        <taxon>Pseudomonadati</taxon>
        <taxon>Pseudomonadota</taxon>
        <taxon>Gammaproteobacteria</taxon>
        <taxon>Chromatiales</taxon>
        <taxon>Ectothiorhodospiraceae</taxon>
        <taxon>Alkalilimnicola</taxon>
    </lineage>
</organism>
<evidence type="ECO:0000313" key="3">
    <source>
        <dbReference type="EMBL" id="RFA35394.1"/>
    </source>
</evidence>
<dbReference type="RefSeq" id="WP_116303115.1">
    <property type="nucleotide sequence ID" value="NZ_NFZV01000017.1"/>
</dbReference>
<gene>
    <name evidence="3" type="ORF">CAL65_13015</name>
</gene>
<accession>A0A3E0WR06</accession>
<dbReference type="OrthoDB" id="5290767at2"/>
<name>A0A3E0WR06_9GAMM</name>
<keyword evidence="4" id="KW-1185">Reference proteome</keyword>
<dbReference type="Pfam" id="PF09937">
    <property type="entry name" value="DUF2169"/>
    <property type="match status" value="1"/>
</dbReference>
<evidence type="ECO:0000313" key="4">
    <source>
        <dbReference type="Proteomes" id="UP000256763"/>
    </source>
</evidence>
<evidence type="ECO:0000259" key="2">
    <source>
        <dbReference type="Pfam" id="PF09937"/>
    </source>
</evidence>
<proteinExistence type="predicted"/>
<feature type="region of interest" description="Disordered" evidence="1">
    <location>
        <begin position="184"/>
        <end position="205"/>
    </location>
</feature>